<evidence type="ECO:0000313" key="3">
    <source>
        <dbReference type="Proteomes" id="UP001066276"/>
    </source>
</evidence>
<dbReference type="AlphaFoldDB" id="A0AAV7SIL2"/>
<dbReference type="Proteomes" id="UP001066276">
    <property type="component" value="Chromosome 4_2"/>
</dbReference>
<evidence type="ECO:0008006" key="4">
    <source>
        <dbReference type="Google" id="ProtNLM"/>
    </source>
</evidence>
<dbReference type="EMBL" id="JANPWB010000008">
    <property type="protein sequence ID" value="KAJ1163919.1"/>
    <property type="molecule type" value="Genomic_DNA"/>
</dbReference>
<organism evidence="2 3">
    <name type="scientific">Pleurodeles waltl</name>
    <name type="common">Iberian ribbed newt</name>
    <dbReference type="NCBI Taxonomy" id="8319"/>
    <lineage>
        <taxon>Eukaryota</taxon>
        <taxon>Metazoa</taxon>
        <taxon>Chordata</taxon>
        <taxon>Craniata</taxon>
        <taxon>Vertebrata</taxon>
        <taxon>Euteleostomi</taxon>
        <taxon>Amphibia</taxon>
        <taxon>Batrachia</taxon>
        <taxon>Caudata</taxon>
        <taxon>Salamandroidea</taxon>
        <taxon>Salamandridae</taxon>
        <taxon>Pleurodelinae</taxon>
        <taxon>Pleurodeles</taxon>
    </lineage>
</organism>
<evidence type="ECO:0000313" key="2">
    <source>
        <dbReference type="EMBL" id="KAJ1163919.1"/>
    </source>
</evidence>
<sequence>MFRSAVSLQYFVFVVVIESVNCLCPSFHVPACHCKSRVERPCPLCPALPGWHATRLRGTEPAAGWRGIFLLSCWQFGVCGTPVPAALLDLRLTTPPPSQGVWSIRRGKGALEQKVISVRGVPPAWGGSARLPQRTRLCRTARAHRSPRRAICTPPDTLAKRYIFVPDRRNYKGLGFSAVPEPMLSWILSGPRRL</sequence>
<proteinExistence type="predicted"/>
<reference evidence="2" key="1">
    <citation type="journal article" date="2022" name="bioRxiv">
        <title>Sequencing and chromosome-scale assembly of the giantPleurodeles waltlgenome.</title>
        <authorList>
            <person name="Brown T."/>
            <person name="Elewa A."/>
            <person name="Iarovenko S."/>
            <person name="Subramanian E."/>
            <person name="Araus A.J."/>
            <person name="Petzold A."/>
            <person name="Susuki M."/>
            <person name="Suzuki K.-i.T."/>
            <person name="Hayashi T."/>
            <person name="Toyoda A."/>
            <person name="Oliveira C."/>
            <person name="Osipova E."/>
            <person name="Leigh N.D."/>
            <person name="Simon A."/>
            <person name="Yun M.H."/>
        </authorList>
    </citation>
    <scope>NUCLEOTIDE SEQUENCE</scope>
    <source>
        <strain evidence="2">20211129_DDA</strain>
        <tissue evidence="2">Liver</tissue>
    </source>
</reference>
<feature type="signal peptide" evidence="1">
    <location>
        <begin position="1"/>
        <end position="22"/>
    </location>
</feature>
<feature type="chain" id="PRO_5043888382" description="Secreted protein" evidence="1">
    <location>
        <begin position="23"/>
        <end position="194"/>
    </location>
</feature>
<gene>
    <name evidence="2" type="ORF">NDU88_004371</name>
</gene>
<keyword evidence="3" id="KW-1185">Reference proteome</keyword>
<comment type="caution">
    <text evidence="2">The sequence shown here is derived from an EMBL/GenBank/DDBJ whole genome shotgun (WGS) entry which is preliminary data.</text>
</comment>
<protein>
    <recommendedName>
        <fullName evidence="4">Secreted protein</fullName>
    </recommendedName>
</protein>
<name>A0AAV7SIL2_PLEWA</name>
<accession>A0AAV7SIL2</accession>
<keyword evidence="1" id="KW-0732">Signal</keyword>
<evidence type="ECO:0000256" key="1">
    <source>
        <dbReference type="SAM" id="SignalP"/>
    </source>
</evidence>